<feature type="transmembrane region" description="Helical" evidence="1">
    <location>
        <begin position="42"/>
        <end position="59"/>
    </location>
</feature>
<reference evidence="2 3" key="1">
    <citation type="submission" date="2019-03" db="EMBL/GenBank/DDBJ databases">
        <title>Genomic Encyclopedia of Type Strains, Phase IV (KMG-IV): sequencing the most valuable type-strain genomes for metagenomic binning, comparative biology and taxonomic classification.</title>
        <authorList>
            <person name="Goeker M."/>
        </authorList>
    </citation>
    <scope>NUCLEOTIDE SEQUENCE [LARGE SCALE GENOMIC DNA]</scope>
    <source>
        <strain evidence="2 3">DSM 18063</strain>
    </source>
</reference>
<keyword evidence="1" id="KW-1133">Transmembrane helix</keyword>
<accession>A0A4V2SR57</accession>
<proteinExistence type="predicted"/>
<dbReference type="AlphaFoldDB" id="A0A4V2SR57"/>
<dbReference type="Proteomes" id="UP000294835">
    <property type="component" value="Unassembled WGS sequence"/>
</dbReference>
<organism evidence="2 3">
    <name type="scientific">Rhodovulum marinum</name>
    <dbReference type="NCBI Taxonomy" id="320662"/>
    <lineage>
        <taxon>Bacteria</taxon>
        <taxon>Pseudomonadati</taxon>
        <taxon>Pseudomonadota</taxon>
        <taxon>Alphaproteobacteria</taxon>
        <taxon>Rhodobacterales</taxon>
        <taxon>Paracoccaceae</taxon>
        <taxon>Rhodovulum</taxon>
    </lineage>
</organism>
<dbReference type="OrthoDB" id="7876322at2"/>
<dbReference type="InterPro" id="IPR045387">
    <property type="entry name" value="DUF6524"/>
</dbReference>
<evidence type="ECO:0000313" key="2">
    <source>
        <dbReference type="EMBL" id="TCP41786.1"/>
    </source>
</evidence>
<sequence>MSGFLLRWVFAAILLAAAYNPTQYNYITWAQANYETDQKALVIGLGAMLAIAFLIYVFGTLRSIGLMGLVLIVVIFGLLGYILVDKGIIQPGMTAMNIWGGIAILSFILAAAMGWRRPARSSAGKTKKTATAAA</sequence>
<evidence type="ECO:0000256" key="1">
    <source>
        <dbReference type="SAM" id="Phobius"/>
    </source>
</evidence>
<protein>
    <submittedName>
        <fullName evidence="2">Uncharacterized protein</fullName>
    </submittedName>
</protein>
<feature type="transmembrane region" description="Helical" evidence="1">
    <location>
        <begin position="96"/>
        <end position="115"/>
    </location>
</feature>
<keyword evidence="3" id="KW-1185">Reference proteome</keyword>
<gene>
    <name evidence="2" type="ORF">EV662_104130</name>
</gene>
<keyword evidence="1" id="KW-0812">Transmembrane</keyword>
<comment type="caution">
    <text evidence="2">The sequence shown here is derived from an EMBL/GenBank/DDBJ whole genome shotgun (WGS) entry which is preliminary data.</text>
</comment>
<evidence type="ECO:0000313" key="3">
    <source>
        <dbReference type="Proteomes" id="UP000294835"/>
    </source>
</evidence>
<dbReference type="EMBL" id="SLXP01000004">
    <property type="protein sequence ID" value="TCP41786.1"/>
    <property type="molecule type" value="Genomic_DNA"/>
</dbReference>
<dbReference type="RefSeq" id="WP_132461721.1">
    <property type="nucleotide sequence ID" value="NZ_SLXP01000004.1"/>
</dbReference>
<dbReference type="Pfam" id="PF20134">
    <property type="entry name" value="DUF6524"/>
    <property type="match status" value="1"/>
</dbReference>
<feature type="transmembrane region" description="Helical" evidence="1">
    <location>
        <begin position="66"/>
        <end position="84"/>
    </location>
</feature>
<keyword evidence="1" id="KW-0472">Membrane</keyword>
<name>A0A4V2SR57_9RHOB</name>